<organism evidence="2 3">
    <name type="scientific">Hyphomicrobium album</name>
    <dbReference type="NCBI Taxonomy" id="2665159"/>
    <lineage>
        <taxon>Bacteria</taxon>
        <taxon>Pseudomonadati</taxon>
        <taxon>Pseudomonadota</taxon>
        <taxon>Alphaproteobacteria</taxon>
        <taxon>Hyphomicrobiales</taxon>
        <taxon>Hyphomicrobiaceae</taxon>
        <taxon>Hyphomicrobium</taxon>
    </lineage>
</organism>
<evidence type="ECO:0000313" key="3">
    <source>
        <dbReference type="Proteomes" id="UP000440694"/>
    </source>
</evidence>
<dbReference type="PROSITE" id="PS00141">
    <property type="entry name" value="ASP_PROTEASE"/>
    <property type="match status" value="1"/>
</dbReference>
<dbReference type="InterPro" id="IPR034122">
    <property type="entry name" value="Retropepsin-like_bacterial"/>
</dbReference>
<dbReference type="InterPro" id="IPR001969">
    <property type="entry name" value="Aspartic_peptidase_AS"/>
</dbReference>
<dbReference type="AlphaFoldDB" id="A0A6I3KDZ3"/>
<dbReference type="CDD" id="cd05483">
    <property type="entry name" value="retropepsin_like_bacteria"/>
    <property type="match status" value="1"/>
</dbReference>
<dbReference type="EMBL" id="WMBQ01000001">
    <property type="protein sequence ID" value="MTD92768.1"/>
    <property type="molecule type" value="Genomic_DNA"/>
</dbReference>
<dbReference type="Pfam" id="PF13975">
    <property type="entry name" value="gag-asp_proteas"/>
    <property type="match status" value="1"/>
</dbReference>
<keyword evidence="3" id="KW-1185">Reference proteome</keyword>
<dbReference type="RefSeq" id="WP_154737360.1">
    <property type="nucleotide sequence ID" value="NZ_WMBQ01000001.1"/>
</dbReference>
<keyword evidence="2" id="KW-0378">Hydrolase</keyword>
<evidence type="ECO:0000313" key="2">
    <source>
        <dbReference type="EMBL" id="MTD92768.1"/>
    </source>
</evidence>
<accession>A0A6I3KDZ3</accession>
<reference evidence="2 3" key="1">
    <citation type="submission" date="2019-11" db="EMBL/GenBank/DDBJ databases">
        <title>Identification of a novel strain.</title>
        <authorList>
            <person name="Xu Q."/>
            <person name="Wang G."/>
        </authorList>
    </citation>
    <scope>NUCLEOTIDE SEQUENCE [LARGE SCALE GENOMIC DNA]</scope>
    <source>
        <strain evidence="3">xq</strain>
    </source>
</reference>
<dbReference type="NCBIfam" id="TIGR02281">
    <property type="entry name" value="clan_AA_DTGA"/>
    <property type="match status" value="1"/>
</dbReference>
<dbReference type="InterPro" id="IPR011969">
    <property type="entry name" value="Clan_AA_Asp_peptidase_C"/>
</dbReference>
<sequence length="236" mass="25306">MKAWFVLALLVGAGVLLLSRGGGLELLSDLGTGELVSIGVGVLLVTLYVVSLFNDERTRPLQAVRYILVWLAIGFALIAGYSYREELSTVVGRVGGELLPSGQVVSVESGEEGEKAVRVRRRLDGHYSVRAAVNGQSMTLMVDTGATSVVLKPADAERAGINLDELAYTTPIDTANGTTYAAAVRLKSLAIGPLVVHNIEALVARPGSIKENLLGMSFLRRLRSYEFSKDYLTLRG</sequence>
<dbReference type="Gene3D" id="2.40.70.10">
    <property type="entry name" value="Acid Proteases"/>
    <property type="match status" value="1"/>
</dbReference>
<keyword evidence="1" id="KW-0812">Transmembrane</keyword>
<keyword evidence="2" id="KW-0645">Protease</keyword>
<dbReference type="GO" id="GO:0004190">
    <property type="term" value="F:aspartic-type endopeptidase activity"/>
    <property type="evidence" value="ECO:0007669"/>
    <property type="project" value="InterPro"/>
</dbReference>
<evidence type="ECO:0000256" key="1">
    <source>
        <dbReference type="SAM" id="Phobius"/>
    </source>
</evidence>
<dbReference type="SUPFAM" id="SSF50630">
    <property type="entry name" value="Acid proteases"/>
    <property type="match status" value="1"/>
</dbReference>
<keyword evidence="1" id="KW-0472">Membrane</keyword>
<dbReference type="InterPro" id="IPR021109">
    <property type="entry name" value="Peptidase_aspartic_dom_sf"/>
</dbReference>
<dbReference type="Proteomes" id="UP000440694">
    <property type="component" value="Unassembled WGS sequence"/>
</dbReference>
<keyword evidence="1" id="KW-1133">Transmembrane helix</keyword>
<comment type="caution">
    <text evidence="2">The sequence shown here is derived from an EMBL/GenBank/DDBJ whole genome shotgun (WGS) entry which is preliminary data.</text>
</comment>
<feature type="transmembrane region" description="Helical" evidence="1">
    <location>
        <begin position="66"/>
        <end position="83"/>
    </location>
</feature>
<dbReference type="EC" id="3.4.23.-" evidence="2"/>
<feature type="transmembrane region" description="Helical" evidence="1">
    <location>
        <begin position="35"/>
        <end position="54"/>
    </location>
</feature>
<gene>
    <name evidence="2" type="ORF">GIW81_00270</name>
</gene>
<name>A0A6I3KDZ3_9HYPH</name>
<proteinExistence type="predicted"/>
<protein>
    <submittedName>
        <fullName evidence="2">TIGR02281 family clan AA aspartic protease</fullName>
        <ecNumber evidence="2">3.4.23.-</ecNumber>
    </submittedName>
</protein>
<dbReference type="GO" id="GO:0006508">
    <property type="term" value="P:proteolysis"/>
    <property type="evidence" value="ECO:0007669"/>
    <property type="project" value="UniProtKB-KW"/>
</dbReference>